<dbReference type="GO" id="GO:0033539">
    <property type="term" value="P:fatty acid beta-oxidation using acyl-CoA dehydrogenase"/>
    <property type="evidence" value="ECO:0007669"/>
    <property type="project" value="TreeGrafter"/>
</dbReference>
<evidence type="ECO:0000256" key="2">
    <source>
        <dbReference type="ARBA" id="ARBA00009347"/>
    </source>
</evidence>
<evidence type="ECO:0000256" key="5">
    <source>
        <dbReference type="ARBA" id="ARBA00022827"/>
    </source>
</evidence>
<evidence type="ECO:0000256" key="4">
    <source>
        <dbReference type="ARBA" id="ARBA00022630"/>
    </source>
</evidence>
<evidence type="ECO:0000256" key="3">
    <source>
        <dbReference type="ARBA" id="ARBA00011881"/>
    </source>
</evidence>
<dbReference type="FunFam" id="1.10.540.10:FF:000026">
    <property type="entry name" value="Acyl-CoA dehydrogenase medium chain"/>
    <property type="match status" value="1"/>
</dbReference>
<evidence type="ECO:0000313" key="11">
    <source>
        <dbReference type="EMBL" id="BBO69808.1"/>
    </source>
</evidence>
<dbReference type="GO" id="GO:0050660">
    <property type="term" value="F:flavin adenine dinucleotide binding"/>
    <property type="evidence" value="ECO:0007669"/>
    <property type="project" value="InterPro"/>
</dbReference>
<evidence type="ECO:0000256" key="7">
    <source>
        <dbReference type="RuleBase" id="RU362125"/>
    </source>
</evidence>
<dbReference type="GO" id="GO:0046359">
    <property type="term" value="P:butyrate catabolic process"/>
    <property type="evidence" value="ECO:0007669"/>
    <property type="project" value="TreeGrafter"/>
</dbReference>
<dbReference type="Pfam" id="PF00441">
    <property type="entry name" value="Acyl-CoA_dh_1"/>
    <property type="match status" value="1"/>
</dbReference>
<dbReference type="InterPro" id="IPR006089">
    <property type="entry name" value="Acyl-CoA_DH_CS"/>
</dbReference>
<sequence>MEILKFTDDHKAYRERLAAFLADEVVPLIPKCEKEHLTPKSMWRAMGKSGFLCPWIEKEYGGQGLDFLYSVIVWDEVARINFTGLAVGLHSDIVVPYVHSFGSEAQKQAYLPGCVSGDIIAAVAMTEPGAGSDVASMETTAVQEGDEIILNGSKTFISNGVNCDLVVLAARSPEVENPHQAISLYLVEEGTPGFTKGKPFEKMGWASQDTAELFFSDCRIPVANRLGNAGDGFLMLMQKLQQERLVCAVGGVFGTEAMLARAVEFCKTRKRNGKPLSKYQSVQFALVEMATELEIQKNFAYVLLNDHMAGKQVIKETSMAKYRMTEMSKLLSARCLDIMGPEAAMESHDLARMFRDARVTSIFAGTNEIMKTIIAKTMGL</sequence>
<reference evidence="11 12" key="1">
    <citation type="submission" date="2019-11" db="EMBL/GenBank/DDBJ databases">
        <title>Comparative genomics of hydrocarbon-degrading Desulfosarcina strains.</title>
        <authorList>
            <person name="Watanabe M."/>
            <person name="Kojima H."/>
            <person name="Fukui M."/>
        </authorList>
    </citation>
    <scope>NUCLEOTIDE SEQUENCE [LARGE SCALE GENOMIC DNA]</scope>
    <source>
        <strain evidence="11 12">PL12</strain>
    </source>
</reference>
<evidence type="ECO:0000256" key="1">
    <source>
        <dbReference type="ARBA" id="ARBA00001974"/>
    </source>
</evidence>
<dbReference type="InterPro" id="IPR006091">
    <property type="entry name" value="Acyl-CoA_Oxase/DH_mid-dom"/>
</dbReference>
<gene>
    <name evidence="11" type="ORF">DSCA_37380</name>
</gene>
<dbReference type="InterPro" id="IPR037069">
    <property type="entry name" value="AcylCoA_DH/ox_N_sf"/>
</dbReference>
<dbReference type="InterPro" id="IPR046373">
    <property type="entry name" value="Acyl-CoA_Oxase/DH_mid-dom_sf"/>
</dbReference>
<dbReference type="KEGG" id="dalk:DSCA_37380"/>
<dbReference type="Gene3D" id="1.20.140.10">
    <property type="entry name" value="Butyryl-CoA Dehydrogenase, subunit A, domain 3"/>
    <property type="match status" value="1"/>
</dbReference>
<dbReference type="FunFam" id="2.40.110.10:FF:000002">
    <property type="entry name" value="Acyl-CoA dehydrogenase fadE12"/>
    <property type="match status" value="1"/>
</dbReference>
<accession>A0A5K7YLV5</accession>
<dbReference type="PANTHER" id="PTHR43884:SF12">
    <property type="entry name" value="ISOVALERYL-COA DEHYDROGENASE, MITOCHONDRIAL-RELATED"/>
    <property type="match status" value="1"/>
</dbReference>
<dbReference type="RefSeq" id="WP_155317813.1">
    <property type="nucleotide sequence ID" value="NZ_AP021874.1"/>
</dbReference>
<comment type="similarity">
    <text evidence="2 7">Belongs to the acyl-CoA dehydrogenase family.</text>
</comment>
<evidence type="ECO:0000256" key="6">
    <source>
        <dbReference type="ARBA" id="ARBA00023002"/>
    </source>
</evidence>
<name>A0A5K7YLV5_9BACT</name>
<feature type="domain" description="Acyl-CoA dehydrogenase/oxidase C-terminal" evidence="8">
    <location>
        <begin position="230"/>
        <end position="378"/>
    </location>
</feature>
<keyword evidence="5 7" id="KW-0274">FAD</keyword>
<dbReference type="Proteomes" id="UP000427906">
    <property type="component" value="Chromosome"/>
</dbReference>
<protein>
    <submittedName>
        <fullName evidence="11">Acyl-CoA dehydrogenase</fullName>
    </submittedName>
</protein>
<dbReference type="AlphaFoldDB" id="A0A5K7YLV5"/>
<dbReference type="PANTHER" id="PTHR43884">
    <property type="entry name" value="ACYL-COA DEHYDROGENASE"/>
    <property type="match status" value="1"/>
</dbReference>
<feature type="domain" description="Acyl-CoA dehydrogenase/oxidase N-terminal" evidence="10">
    <location>
        <begin position="7"/>
        <end position="118"/>
    </location>
</feature>
<dbReference type="InterPro" id="IPR013786">
    <property type="entry name" value="AcylCoA_DH/ox_N"/>
</dbReference>
<comment type="subunit">
    <text evidence="3">Homotetramer.</text>
</comment>
<evidence type="ECO:0000259" key="9">
    <source>
        <dbReference type="Pfam" id="PF02770"/>
    </source>
</evidence>
<dbReference type="InterPro" id="IPR009075">
    <property type="entry name" value="AcylCo_DH/oxidase_C"/>
</dbReference>
<proteinExistence type="inferred from homology"/>
<dbReference type="Pfam" id="PF02770">
    <property type="entry name" value="Acyl-CoA_dh_M"/>
    <property type="match status" value="1"/>
</dbReference>
<keyword evidence="6 7" id="KW-0560">Oxidoreductase</keyword>
<dbReference type="EMBL" id="AP021874">
    <property type="protein sequence ID" value="BBO69808.1"/>
    <property type="molecule type" value="Genomic_DNA"/>
</dbReference>
<organism evidence="11 12">
    <name type="scientific">Desulfosarcina alkanivorans</name>
    <dbReference type="NCBI Taxonomy" id="571177"/>
    <lineage>
        <taxon>Bacteria</taxon>
        <taxon>Pseudomonadati</taxon>
        <taxon>Thermodesulfobacteriota</taxon>
        <taxon>Desulfobacteria</taxon>
        <taxon>Desulfobacterales</taxon>
        <taxon>Desulfosarcinaceae</taxon>
        <taxon>Desulfosarcina</taxon>
    </lineage>
</organism>
<comment type="cofactor">
    <cofactor evidence="1 7">
        <name>FAD</name>
        <dbReference type="ChEBI" id="CHEBI:57692"/>
    </cofactor>
</comment>
<dbReference type="OrthoDB" id="9765339at2"/>
<keyword evidence="12" id="KW-1185">Reference proteome</keyword>
<dbReference type="SUPFAM" id="SSF47203">
    <property type="entry name" value="Acyl-CoA dehydrogenase C-terminal domain-like"/>
    <property type="match status" value="1"/>
</dbReference>
<dbReference type="InterPro" id="IPR009100">
    <property type="entry name" value="AcylCoA_DH/oxidase_NM_dom_sf"/>
</dbReference>
<evidence type="ECO:0000313" key="12">
    <source>
        <dbReference type="Proteomes" id="UP000427906"/>
    </source>
</evidence>
<dbReference type="Gene3D" id="1.10.540.10">
    <property type="entry name" value="Acyl-CoA dehydrogenase/oxidase, N-terminal domain"/>
    <property type="match status" value="1"/>
</dbReference>
<evidence type="ECO:0000259" key="8">
    <source>
        <dbReference type="Pfam" id="PF00441"/>
    </source>
</evidence>
<dbReference type="InterPro" id="IPR036250">
    <property type="entry name" value="AcylCo_DH-like_C"/>
</dbReference>
<dbReference type="GO" id="GO:0003995">
    <property type="term" value="F:acyl-CoA dehydrogenase activity"/>
    <property type="evidence" value="ECO:0007669"/>
    <property type="project" value="InterPro"/>
</dbReference>
<keyword evidence="4 7" id="KW-0285">Flavoprotein</keyword>
<feature type="domain" description="Acyl-CoA oxidase/dehydrogenase middle" evidence="9">
    <location>
        <begin position="122"/>
        <end position="218"/>
    </location>
</feature>
<dbReference type="PROSITE" id="PS00072">
    <property type="entry name" value="ACYL_COA_DH_1"/>
    <property type="match status" value="1"/>
</dbReference>
<dbReference type="Pfam" id="PF02771">
    <property type="entry name" value="Acyl-CoA_dh_N"/>
    <property type="match status" value="1"/>
</dbReference>
<evidence type="ECO:0000259" key="10">
    <source>
        <dbReference type="Pfam" id="PF02771"/>
    </source>
</evidence>
<dbReference type="Gene3D" id="2.40.110.10">
    <property type="entry name" value="Butyryl-CoA Dehydrogenase, subunit A, domain 2"/>
    <property type="match status" value="1"/>
</dbReference>
<dbReference type="SUPFAM" id="SSF56645">
    <property type="entry name" value="Acyl-CoA dehydrogenase NM domain-like"/>
    <property type="match status" value="1"/>
</dbReference>